<reference evidence="6" key="2">
    <citation type="submission" date="2025-09" db="UniProtKB">
        <authorList>
            <consortium name="Ensembl"/>
        </authorList>
    </citation>
    <scope>IDENTIFICATION</scope>
</reference>
<proteinExistence type="inferred from homology"/>
<evidence type="ECO:0000313" key="6">
    <source>
        <dbReference type="Ensembl" id="ENSACIP00000016258.1"/>
    </source>
</evidence>
<dbReference type="InterPro" id="IPR027417">
    <property type="entry name" value="P-loop_NTPase"/>
</dbReference>
<evidence type="ECO:0000256" key="4">
    <source>
        <dbReference type="SAM" id="MobiDB-lite"/>
    </source>
</evidence>
<evidence type="ECO:0000256" key="2">
    <source>
        <dbReference type="ARBA" id="ARBA00022741"/>
    </source>
</evidence>
<dbReference type="OMA" id="SCEEQHR"/>
<dbReference type="Ensembl" id="ENSACIT00000016691.1">
    <property type="protein sequence ID" value="ENSACIP00000016258.1"/>
    <property type="gene ID" value="ENSACIG00000012648.1"/>
</dbReference>
<reference evidence="6" key="1">
    <citation type="submission" date="2025-08" db="UniProtKB">
        <authorList>
            <consortium name="Ensembl"/>
        </authorList>
    </citation>
    <scope>IDENTIFICATION</scope>
</reference>
<dbReference type="CDD" id="cd01852">
    <property type="entry name" value="AIG1"/>
    <property type="match status" value="1"/>
</dbReference>
<dbReference type="GeneTree" id="ENSGT00940000164100"/>
<dbReference type="Pfam" id="PF04548">
    <property type="entry name" value="AIG1"/>
    <property type="match status" value="1"/>
</dbReference>
<accession>A0A3Q0S2X6</accession>
<dbReference type="Proteomes" id="UP000261340">
    <property type="component" value="Unplaced"/>
</dbReference>
<keyword evidence="3" id="KW-0342">GTP-binding</keyword>
<name>A0A3Q0S2X6_AMPCI</name>
<dbReference type="Gene3D" id="3.40.50.300">
    <property type="entry name" value="P-loop containing nucleotide triphosphate hydrolases"/>
    <property type="match status" value="1"/>
</dbReference>
<feature type="compositionally biased region" description="Basic and acidic residues" evidence="4">
    <location>
        <begin position="250"/>
        <end position="280"/>
    </location>
</feature>
<feature type="compositionally biased region" description="Polar residues" evidence="4">
    <location>
        <begin position="285"/>
        <end position="297"/>
    </location>
</feature>
<dbReference type="GO" id="GO:0005525">
    <property type="term" value="F:GTP binding"/>
    <property type="evidence" value="ECO:0007669"/>
    <property type="project" value="UniProtKB-KW"/>
</dbReference>
<dbReference type="FunFam" id="3.40.50.300:FF:000366">
    <property type="entry name" value="GTPase, IMAP family member 2"/>
    <property type="match status" value="1"/>
</dbReference>
<dbReference type="InterPro" id="IPR045058">
    <property type="entry name" value="GIMA/IAN/Toc"/>
</dbReference>
<evidence type="ECO:0000259" key="5">
    <source>
        <dbReference type="PROSITE" id="PS51720"/>
    </source>
</evidence>
<organism evidence="6 7">
    <name type="scientific">Amphilophus citrinellus</name>
    <name type="common">Midas cichlid</name>
    <name type="synonym">Cichlasoma citrinellum</name>
    <dbReference type="NCBI Taxonomy" id="61819"/>
    <lineage>
        <taxon>Eukaryota</taxon>
        <taxon>Metazoa</taxon>
        <taxon>Chordata</taxon>
        <taxon>Craniata</taxon>
        <taxon>Vertebrata</taxon>
        <taxon>Euteleostomi</taxon>
        <taxon>Actinopterygii</taxon>
        <taxon>Neopterygii</taxon>
        <taxon>Teleostei</taxon>
        <taxon>Neoteleostei</taxon>
        <taxon>Acanthomorphata</taxon>
        <taxon>Ovalentaria</taxon>
        <taxon>Cichlomorphae</taxon>
        <taxon>Cichliformes</taxon>
        <taxon>Cichlidae</taxon>
        <taxon>New World cichlids</taxon>
        <taxon>Cichlasomatinae</taxon>
        <taxon>Heroini</taxon>
        <taxon>Amphilophus</taxon>
    </lineage>
</organism>
<dbReference type="PANTHER" id="PTHR10903">
    <property type="entry name" value="GTPASE, IMAP FAMILY MEMBER-RELATED"/>
    <property type="match status" value="1"/>
</dbReference>
<dbReference type="AlphaFoldDB" id="A0A3Q0S2X6"/>
<feature type="region of interest" description="Disordered" evidence="4">
    <location>
        <begin position="250"/>
        <end position="297"/>
    </location>
</feature>
<evidence type="ECO:0000256" key="1">
    <source>
        <dbReference type="ARBA" id="ARBA00008535"/>
    </source>
</evidence>
<keyword evidence="2" id="KW-0547">Nucleotide-binding</keyword>
<protein>
    <recommendedName>
        <fullName evidence="5">AIG1-type G domain-containing protein</fullName>
    </recommendedName>
</protein>
<dbReference type="InterPro" id="IPR006703">
    <property type="entry name" value="G_AIG1"/>
</dbReference>
<sequence length="297" mass="34081">ITLYSKTTRPQPERIKPSLNLVLIVLIGKTGCGKSSSGNTILGRKEFRAESLQTSVTKKCQKAQGEVDGRSVAVVDTPGLFDTTLSNEEVHEELVKCISLLAPGPHVFLLVIQVGRFTEEERETLKLIKKFFGINSENFTIVLFTRGDSLEHDSKSVEEYIEMGHDESLKKVISDCGGRYHVFNNYDKQNHKQISELITKIEEMVEKNGGECYTNEMLQEAEAAIQKEVERILKSKEEVMQREFEELQRQHEEEIKEMEKRNTEQRKEKELDREPRENLRKSRSRCTLSPLTDTSIC</sequence>
<comment type="similarity">
    <text evidence="1">Belongs to the TRAFAC class TrmE-Era-EngA-EngB-Septin-like GTPase superfamily. AIG1/Toc34/Toc159-like paraseptin GTPase family. IAN subfamily.</text>
</comment>
<dbReference type="PANTHER" id="PTHR10903:SF188">
    <property type="entry name" value="GTPASE IMAP FAMILY MEMBER 2-LIKE-RELATED"/>
    <property type="match status" value="1"/>
</dbReference>
<keyword evidence="7" id="KW-1185">Reference proteome</keyword>
<feature type="domain" description="AIG1-type G" evidence="5">
    <location>
        <begin position="19"/>
        <end position="222"/>
    </location>
</feature>
<dbReference type="STRING" id="61819.ENSACIP00000016258"/>
<dbReference type="PROSITE" id="PS51720">
    <property type="entry name" value="G_AIG1"/>
    <property type="match status" value="1"/>
</dbReference>
<dbReference type="SUPFAM" id="SSF52540">
    <property type="entry name" value="P-loop containing nucleoside triphosphate hydrolases"/>
    <property type="match status" value="1"/>
</dbReference>
<evidence type="ECO:0000256" key="3">
    <source>
        <dbReference type="ARBA" id="ARBA00023134"/>
    </source>
</evidence>
<evidence type="ECO:0000313" key="7">
    <source>
        <dbReference type="Proteomes" id="UP000261340"/>
    </source>
</evidence>